<dbReference type="AlphaFoldDB" id="A0A0R1F5S2"/>
<dbReference type="RefSeq" id="WP_010009529.1">
    <property type="nucleotide sequence ID" value="NZ_AZCN01000077.1"/>
</dbReference>
<evidence type="ECO:0000256" key="1">
    <source>
        <dbReference type="SAM" id="Phobius"/>
    </source>
</evidence>
<feature type="transmembrane region" description="Helical" evidence="1">
    <location>
        <begin position="189"/>
        <end position="212"/>
    </location>
</feature>
<dbReference type="GeneID" id="65916714"/>
<feature type="transmembrane region" description="Helical" evidence="1">
    <location>
        <begin position="247"/>
        <end position="263"/>
    </location>
</feature>
<feature type="transmembrane region" description="Helical" evidence="1">
    <location>
        <begin position="405"/>
        <end position="429"/>
    </location>
</feature>
<protein>
    <submittedName>
        <fullName evidence="2">Uncharacterized protein</fullName>
    </submittedName>
</protein>
<feature type="transmembrane region" description="Helical" evidence="1">
    <location>
        <begin position="127"/>
        <end position="148"/>
    </location>
</feature>
<feature type="transmembrane region" description="Helical" evidence="1">
    <location>
        <begin position="55"/>
        <end position="74"/>
    </location>
</feature>
<feature type="transmembrane region" description="Helical" evidence="1">
    <location>
        <begin position="270"/>
        <end position="290"/>
    </location>
</feature>
<evidence type="ECO:0000313" key="2">
    <source>
        <dbReference type="EMBL" id="KRK14546.1"/>
    </source>
</evidence>
<accession>A0A0R1F5S2</accession>
<feature type="transmembrane region" description="Helical" evidence="1">
    <location>
        <begin position="364"/>
        <end position="384"/>
    </location>
</feature>
<comment type="caution">
    <text evidence="2">The sequence shown here is derived from an EMBL/GenBank/DDBJ whole genome shotgun (WGS) entry which is preliminary data.</text>
</comment>
<organism evidence="2 3">
    <name type="scientific">Loigolactobacillus coryniformis subsp. coryniformis KCTC 3167 = DSM 20001</name>
    <dbReference type="NCBI Taxonomy" id="913848"/>
    <lineage>
        <taxon>Bacteria</taxon>
        <taxon>Bacillati</taxon>
        <taxon>Bacillota</taxon>
        <taxon>Bacilli</taxon>
        <taxon>Lactobacillales</taxon>
        <taxon>Lactobacillaceae</taxon>
        <taxon>Loigolactobacillus</taxon>
    </lineage>
</organism>
<dbReference type="EMBL" id="AZCN01000077">
    <property type="protein sequence ID" value="KRK14546.1"/>
    <property type="molecule type" value="Genomic_DNA"/>
</dbReference>
<proteinExistence type="predicted"/>
<keyword evidence="1" id="KW-0812">Transmembrane</keyword>
<evidence type="ECO:0000313" key="3">
    <source>
        <dbReference type="Proteomes" id="UP000051181"/>
    </source>
</evidence>
<keyword evidence="1" id="KW-0472">Membrane</keyword>
<name>A0A0R1F5S2_9LACO</name>
<dbReference type="PATRIC" id="fig|913848.6.peg.2349"/>
<gene>
    <name evidence="2" type="ORF">FD22_GL002302</name>
</gene>
<sequence length="459" mass="52969">MAQWLVLIGLFTKTYGSSIPVTMTSIPVYLYFVIFCRQIWLRPNKFNKLVLNSKVVFWTFIVILDQLLMIGFSYYKTLQPDFTRGIFNGSVNAILFVANVFLIYYLLMLLIDSETQILSFVRGTIKIFIGFMCFVLLPQVVATVSHIFDGWVNLVGNLFEARYIGRDDFYRMGSYVTTLHRVNGFSSEASFLAALLGIVFVPFVLAAIRYNFSFFKNRVDSKTTKYYMLFLIVSFGVLFFAKTTTGIVVIILSSCILLIRSNGKQRKRMVKVAFFVIIVVFALYFGVPYVQDLLNNYLFKKQGTSNRFGGTIGLLLTFLHYPLTGVGDGFTSFYNFQFVPKDTIRNWEFQNVFLQSGYPVLSVWGGWLAGFGLVGVVPVGMFIYHKCKTAVKLYQDISFMDNEQLTLYQVLIESFFYSLFMFCVLALFTFSWSDNIYFVIFFFYLAVFRIIRNQLDNSK</sequence>
<reference evidence="2 3" key="1">
    <citation type="journal article" date="2015" name="Genome Announc.">
        <title>Expanding the biotechnology potential of lactobacilli through comparative genomics of 213 strains and associated genera.</title>
        <authorList>
            <person name="Sun Z."/>
            <person name="Harris H.M."/>
            <person name="McCann A."/>
            <person name="Guo C."/>
            <person name="Argimon S."/>
            <person name="Zhang W."/>
            <person name="Yang X."/>
            <person name="Jeffery I.B."/>
            <person name="Cooney J.C."/>
            <person name="Kagawa T.F."/>
            <person name="Liu W."/>
            <person name="Song Y."/>
            <person name="Salvetti E."/>
            <person name="Wrobel A."/>
            <person name="Rasinkangas P."/>
            <person name="Parkhill J."/>
            <person name="Rea M.C."/>
            <person name="O'Sullivan O."/>
            <person name="Ritari J."/>
            <person name="Douillard F.P."/>
            <person name="Paul Ross R."/>
            <person name="Yang R."/>
            <person name="Briner A.E."/>
            <person name="Felis G.E."/>
            <person name="de Vos W.M."/>
            <person name="Barrangou R."/>
            <person name="Klaenhammer T.R."/>
            <person name="Caufield P.W."/>
            <person name="Cui Y."/>
            <person name="Zhang H."/>
            <person name="O'Toole P.W."/>
        </authorList>
    </citation>
    <scope>NUCLEOTIDE SEQUENCE [LARGE SCALE GENOMIC DNA]</scope>
    <source>
        <strain evidence="2 3">DSM 20001</strain>
    </source>
</reference>
<feature type="transmembrane region" description="Helical" evidence="1">
    <location>
        <begin position="86"/>
        <end position="107"/>
    </location>
</feature>
<keyword evidence="1" id="KW-1133">Transmembrane helix</keyword>
<feature type="transmembrane region" description="Helical" evidence="1">
    <location>
        <begin position="435"/>
        <end position="451"/>
    </location>
</feature>
<dbReference type="Proteomes" id="UP000051181">
    <property type="component" value="Unassembled WGS sequence"/>
</dbReference>